<evidence type="ECO:0000256" key="1">
    <source>
        <dbReference type="ARBA" id="ARBA00008136"/>
    </source>
</evidence>
<evidence type="ECO:0000256" key="7">
    <source>
        <dbReference type="ARBA" id="ARBA00023239"/>
    </source>
</evidence>
<dbReference type="RefSeq" id="WP_146904917.1">
    <property type="nucleotide sequence ID" value="NZ_BAAARM010000004.1"/>
</dbReference>
<keyword evidence="5" id="KW-0190">Covalent protein-DNA linkage</keyword>
<keyword evidence="10" id="KW-1185">Reference proteome</keyword>
<evidence type="ECO:0000256" key="5">
    <source>
        <dbReference type="ARBA" id="ARBA00023124"/>
    </source>
</evidence>
<dbReference type="Gene3D" id="3.90.1680.10">
    <property type="entry name" value="SOS response associated peptidase-like"/>
    <property type="match status" value="1"/>
</dbReference>
<keyword evidence="2 8" id="KW-0645">Protease</keyword>
<dbReference type="EMBL" id="BJYY01000015">
    <property type="protein sequence ID" value="GEO34761.1"/>
    <property type="molecule type" value="Genomic_DNA"/>
</dbReference>
<comment type="similarity">
    <text evidence="1 8">Belongs to the SOS response-associated peptidase family.</text>
</comment>
<evidence type="ECO:0000313" key="10">
    <source>
        <dbReference type="Proteomes" id="UP000321181"/>
    </source>
</evidence>
<dbReference type="GO" id="GO:0006508">
    <property type="term" value="P:proteolysis"/>
    <property type="evidence" value="ECO:0007669"/>
    <property type="project" value="UniProtKB-KW"/>
</dbReference>
<dbReference type="InterPro" id="IPR036590">
    <property type="entry name" value="SRAP-like"/>
</dbReference>
<keyword evidence="6" id="KW-0238">DNA-binding</keyword>
<evidence type="ECO:0000256" key="3">
    <source>
        <dbReference type="ARBA" id="ARBA00022763"/>
    </source>
</evidence>
<keyword evidence="7" id="KW-0456">Lyase</keyword>
<dbReference type="GO" id="GO:0106300">
    <property type="term" value="P:protein-DNA covalent cross-linking repair"/>
    <property type="evidence" value="ECO:0007669"/>
    <property type="project" value="InterPro"/>
</dbReference>
<dbReference type="OrthoDB" id="9782620at2"/>
<evidence type="ECO:0000256" key="4">
    <source>
        <dbReference type="ARBA" id="ARBA00022801"/>
    </source>
</evidence>
<dbReference type="GO" id="GO:0008233">
    <property type="term" value="F:peptidase activity"/>
    <property type="evidence" value="ECO:0007669"/>
    <property type="project" value="UniProtKB-KW"/>
</dbReference>
<dbReference type="GO" id="GO:0003697">
    <property type="term" value="F:single-stranded DNA binding"/>
    <property type="evidence" value="ECO:0007669"/>
    <property type="project" value="InterPro"/>
</dbReference>
<dbReference type="InterPro" id="IPR003738">
    <property type="entry name" value="SRAP"/>
</dbReference>
<dbReference type="PANTHER" id="PTHR13604:SF0">
    <property type="entry name" value="ABASIC SITE PROCESSING PROTEIN HMCES"/>
    <property type="match status" value="1"/>
</dbReference>
<name>A0A512DE72_9CELL</name>
<evidence type="ECO:0000256" key="6">
    <source>
        <dbReference type="ARBA" id="ARBA00023125"/>
    </source>
</evidence>
<organism evidence="9 10">
    <name type="scientific">Cellulomonas aerilata</name>
    <dbReference type="NCBI Taxonomy" id="515326"/>
    <lineage>
        <taxon>Bacteria</taxon>
        <taxon>Bacillati</taxon>
        <taxon>Actinomycetota</taxon>
        <taxon>Actinomycetes</taxon>
        <taxon>Micrococcales</taxon>
        <taxon>Cellulomonadaceae</taxon>
        <taxon>Cellulomonas</taxon>
    </lineage>
</organism>
<dbReference type="AlphaFoldDB" id="A0A512DE72"/>
<evidence type="ECO:0000256" key="2">
    <source>
        <dbReference type="ARBA" id="ARBA00022670"/>
    </source>
</evidence>
<dbReference type="Proteomes" id="UP000321181">
    <property type="component" value="Unassembled WGS sequence"/>
</dbReference>
<reference evidence="9 10" key="1">
    <citation type="submission" date="2019-07" db="EMBL/GenBank/DDBJ databases">
        <title>Whole genome shotgun sequence of Cellulomonas aerilata NBRC 106308.</title>
        <authorList>
            <person name="Hosoyama A."/>
            <person name="Uohara A."/>
            <person name="Ohji S."/>
            <person name="Ichikawa N."/>
        </authorList>
    </citation>
    <scope>NUCLEOTIDE SEQUENCE [LARGE SCALE GENOMIC DNA]</scope>
    <source>
        <strain evidence="9 10">NBRC 106308</strain>
    </source>
</reference>
<dbReference type="PANTHER" id="PTHR13604">
    <property type="entry name" value="DC12-RELATED"/>
    <property type="match status" value="1"/>
</dbReference>
<proteinExistence type="inferred from homology"/>
<keyword evidence="3" id="KW-0227">DNA damage</keyword>
<dbReference type="EC" id="3.4.-.-" evidence="8"/>
<sequence>MCGRYASFREAQDLADAFALASVADDARLLPPSWNVAPTDGVRMVVERPERLEDGSQGALERSMRTARWGLVPSWAKDPSIGSRMINARAETVATKPAFARAMAVRRALLPADGYYEWQPAPQGAAKKTKQPFYIHTSDGSPLALAGLYEFWKDPSKPDDDPDRWLVSATVITTTAVDEMGHIHDRQPIMLLPDAWDAWLDPAVGSDGAVELLSSTQPSLTATPVSTAVNAVRNDGPELILPVDPA</sequence>
<dbReference type="GO" id="GO:0016829">
    <property type="term" value="F:lyase activity"/>
    <property type="evidence" value="ECO:0007669"/>
    <property type="project" value="UniProtKB-KW"/>
</dbReference>
<protein>
    <recommendedName>
        <fullName evidence="8">Abasic site processing protein</fullName>
        <ecNumber evidence="8">3.4.-.-</ecNumber>
    </recommendedName>
</protein>
<gene>
    <name evidence="9" type="ORF">CAE01nite_24860</name>
</gene>
<accession>A0A512DE72</accession>
<evidence type="ECO:0000313" key="9">
    <source>
        <dbReference type="EMBL" id="GEO34761.1"/>
    </source>
</evidence>
<dbReference type="Pfam" id="PF02586">
    <property type="entry name" value="SRAP"/>
    <property type="match status" value="1"/>
</dbReference>
<evidence type="ECO:0000256" key="8">
    <source>
        <dbReference type="RuleBase" id="RU364100"/>
    </source>
</evidence>
<keyword evidence="4 8" id="KW-0378">Hydrolase</keyword>
<dbReference type="SUPFAM" id="SSF143081">
    <property type="entry name" value="BB1717-like"/>
    <property type="match status" value="1"/>
</dbReference>
<comment type="caution">
    <text evidence="9">The sequence shown here is derived from an EMBL/GenBank/DDBJ whole genome shotgun (WGS) entry which is preliminary data.</text>
</comment>